<dbReference type="PRINTS" id="PR01021">
    <property type="entry name" value="OMPADOMAIN"/>
</dbReference>
<dbReference type="SUPFAM" id="SSF103088">
    <property type="entry name" value="OmpA-like"/>
    <property type="match status" value="1"/>
</dbReference>
<evidence type="ECO:0000313" key="6">
    <source>
        <dbReference type="Proteomes" id="UP000735592"/>
    </source>
</evidence>
<keyword evidence="2 3" id="KW-0472">Membrane</keyword>
<protein>
    <submittedName>
        <fullName evidence="5">OmpA family protein</fullName>
    </submittedName>
</protein>
<sequence>MDLAIQFDVNSDHVQAASVKLLNNLAEALQAPELRQARFLVEGHTDGSGQAAYNKRLSAQRAMQVKRILVQNHVDPSRIVTDGKGSSELLNPAIPTAPENRRVRVVMLGL</sequence>
<evidence type="ECO:0000313" key="5">
    <source>
        <dbReference type="EMBL" id="MTW34843.1"/>
    </source>
</evidence>
<dbReference type="PANTHER" id="PTHR30329:SF20">
    <property type="entry name" value="EXPORTED PROTEIN"/>
    <property type="match status" value="1"/>
</dbReference>
<comment type="subcellular location">
    <subcellularLocation>
        <location evidence="1">Cell outer membrane</location>
    </subcellularLocation>
</comment>
<dbReference type="PROSITE" id="PS51123">
    <property type="entry name" value="OMPA_2"/>
    <property type="match status" value="1"/>
</dbReference>
<dbReference type="Pfam" id="PF00691">
    <property type="entry name" value="OmpA"/>
    <property type="match status" value="1"/>
</dbReference>
<feature type="domain" description="OmpA-like" evidence="4">
    <location>
        <begin position="1"/>
        <end position="110"/>
    </location>
</feature>
<dbReference type="Gene3D" id="3.30.1330.60">
    <property type="entry name" value="OmpA-like domain"/>
    <property type="match status" value="1"/>
</dbReference>
<accession>A0ABW9SUL0</accession>
<comment type="caution">
    <text evidence="5">The sequence shown here is derived from an EMBL/GenBank/DDBJ whole genome shotgun (WGS) entry which is preliminary data.</text>
</comment>
<dbReference type="Proteomes" id="UP000735592">
    <property type="component" value="Unassembled WGS sequence"/>
</dbReference>
<proteinExistence type="predicted"/>
<keyword evidence="6" id="KW-1185">Reference proteome</keyword>
<dbReference type="CDD" id="cd07185">
    <property type="entry name" value="OmpA_C-like"/>
    <property type="match status" value="1"/>
</dbReference>
<dbReference type="InterPro" id="IPR006664">
    <property type="entry name" value="OMP_bac"/>
</dbReference>
<evidence type="ECO:0000256" key="1">
    <source>
        <dbReference type="ARBA" id="ARBA00004442"/>
    </source>
</evidence>
<dbReference type="EMBL" id="WNKW01000006">
    <property type="protein sequence ID" value="MTW34843.1"/>
    <property type="molecule type" value="Genomic_DNA"/>
</dbReference>
<organism evidence="5 6">
    <name type="scientific">Pseudoduganella danionis</name>
    <dbReference type="NCBI Taxonomy" id="1890295"/>
    <lineage>
        <taxon>Bacteria</taxon>
        <taxon>Pseudomonadati</taxon>
        <taxon>Pseudomonadota</taxon>
        <taxon>Betaproteobacteria</taxon>
        <taxon>Burkholderiales</taxon>
        <taxon>Oxalobacteraceae</taxon>
        <taxon>Telluria group</taxon>
        <taxon>Pseudoduganella</taxon>
    </lineage>
</organism>
<evidence type="ECO:0000256" key="2">
    <source>
        <dbReference type="ARBA" id="ARBA00023136"/>
    </source>
</evidence>
<dbReference type="PROSITE" id="PS01068">
    <property type="entry name" value="OMPA_1"/>
    <property type="match status" value="1"/>
</dbReference>
<name>A0ABW9SUL0_9BURK</name>
<evidence type="ECO:0000259" key="4">
    <source>
        <dbReference type="PROSITE" id="PS51123"/>
    </source>
</evidence>
<dbReference type="InterPro" id="IPR006690">
    <property type="entry name" value="OMPA-like_CS"/>
</dbReference>
<dbReference type="InterPro" id="IPR050330">
    <property type="entry name" value="Bact_OuterMem_StrucFunc"/>
</dbReference>
<gene>
    <name evidence="5" type="ORF">GM655_18740</name>
</gene>
<dbReference type="InterPro" id="IPR006665">
    <property type="entry name" value="OmpA-like"/>
</dbReference>
<reference evidence="5 6" key="1">
    <citation type="submission" date="2019-11" db="EMBL/GenBank/DDBJ databases">
        <title>Type strains purchased from KCTC, JCM and DSMZ.</title>
        <authorList>
            <person name="Lu H."/>
        </authorList>
    </citation>
    <scope>NUCLEOTIDE SEQUENCE [LARGE SCALE GENOMIC DNA]</scope>
    <source>
        <strain evidence="5 6">DSM 103461</strain>
    </source>
</reference>
<evidence type="ECO:0000256" key="3">
    <source>
        <dbReference type="PROSITE-ProRule" id="PRU00473"/>
    </source>
</evidence>
<dbReference type="PANTHER" id="PTHR30329">
    <property type="entry name" value="STATOR ELEMENT OF FLAGELLAR MOTOR COMPLEX"/>
    <property type="match status" value="1"/>
</dbReference>
<dbReference type="InterPro" id="IPR036737">
    <property type="entry name" value="OmpA-like_sf"/>
</dbReference>